<evidence type="ECO:0000256" key="1">
    <source>
        <dbReference type="ARBA" id="ARBA00009437"/>
    </source>
</evidence>
<keyword evidence="5" id="KW-0804">Transcription</keyword>
<dbReference type="GO" id="GO:2000142">
    <property type="term" value="P:regulation of DNA-templated transcription initiation"/>
    <property type="evidence" value="ECO:0007669"/>
    <property type="project" value="TreeGrafter"/>
</dbReference>
<reference evidence="7 8" key="1">
    <citation type="submission" date="2019-03" db="EMBL/GenBank/DDBJ databases">
        <title>Genomic Encyclopedia of Type Strains, Phase IV (KMG-IV): sequencing the most valuable type-strain genomes for metagenomic binning, comparative biology and taxonomic classification.</title>
        <authorList>
            <person name="Goeker M."/>
        </authorList>
    </citation>
    <scope>NUCLEOTIDE SEQUENCE [LARGE SCALE GENOMIC DNA]</scope>
    <source>
        <strain evidence="7 8">DSM 24591</strain>
    </source>
</reference>
<evidence type="ECO:0000256" key="3">
    <source>
        <dbReference type="ARBA" id="ARBA00023125"/>
    </source>
</evidence>
<name>A0A4R3M8H5_9BURK</name>
<keyword evidence="3" id="KW-0238">DNA-binding</keyword>
<comment type="similarity">
    <text evidence="1">Belongs to the LysR transcriptional regulatory family.</text>
</comment>
<dbReference type="Pfam" id="PF03466">
    <property type="entry name" value="LysR_substrate"/>
    <property type="match status" value="1"/>
</dbReference>
<dbReference type="RefSeq" id="WP_132580906.1">
    <property type="nucleotide sequence ID" value="NZ_SMAJ01000004.1"/>
</dbReference>
<evidence type="ECO:0000313" key="8">
    <source>
        <dbReference type="Proteomes" id="UP000295525"/>
    </source>
</evidence>
<keyword evidence="4" id="KW-0010">Activator</keyword>
<evidence type="ECO:0000256" key="4">
    <source>
        <dbReference type="ARBA" id="ARBA00023159"/>
    </source>
</evidence>
<dbReference type="GO" id="GO:0003700">
    <property type="term" value="F:DNA-binding transcription factor activity"/>
    <property type="evidence" value="ECO:0007669"/>
    <property type="project" value="InterPro"/>
</dbReference>
<evidence type="ECO:0000313" key="7">
    <source>
        <dbReference type="EMBL" id="TCT08883.1"/>
    </source>
</evidence>
<keyword evidence="2" id="KW-0805">Transcription regulation</keyword>
<dbReference type="PROSITE" id="PS50931">
    <property type="entry name" value="HTH_LYSR"/>
    <property type="match status" value="1"/>
</dbReference>
<comment type="caution">
    <text evidence="7">The sequence shown here is derived from an EMBL/GenBank/DDBJ whole genome shotgun (WGS) entry which is preliminary data.</text>
</comment>
<dbReference type="AlphaFoldDB" id="A0A4R3M8H5"/>
<dbReference type="FunFam" id="1.10.10.10:FF:000001">
    <property type="entry name" value="LysR family transcriptional regulator"/>
    <property type="match status" value="1"/>
</dbReference>
<protein>
    <submittedName>
        <fullName evidence="7">LysR family nitrogen assimilation transcriptional regulator</fullName>
    </submittedName>
</protein>
<dbReference type="InterPro" id="IPR036390">
    <property type="entry name" value="WH_DNA-bd_sf"/>
</dbReference>
<organism evidence="7 8">
    <name type="scientific">Paralcaligenes ureilyticus</name>
    <dbReference type="NCBI Taxonomy" id="627131"/>
    <lineage>
        <taxon>Bacteria</taxon>
        <taxon>Pseudomonadati</taxon>
        <taxon>Pseudomonadota</taxon>
        <taxon>Betaproteobacteria</taxon>
        <taxon>Burkholderiales</taxon>
        <taxon>Alcaligenaceae</taxon>
        <taxon>Paralcaligenes</taxon>
    </lineage>
</organism>
<dbReference type="OrthoDB" id="8587114at2"/>
<sequence length="325" mass="35722">MMTTADAPGFETVDLQSLEYFVYISELGSFSKASSIVNISQPTLSRHIQQLEQQLGTRLFGRTGRGVVLTEAGDTLLRHSRTILRQAKQAYAEVSDIGDSPSGTVILGLAPIATKILGAPVARQFLRAAPAARLQIEEYFTGFVQEWLSKGRIDIGIFYDDGMNTSPEGEILWEEKYVLIGRRDVSWADRPSIRFADLTSIPLVLPSGPHGLRTQIDRTTISTGTSLNIVHEVDGLNAILKLVHEGIGSTILTPPALSNFNHLEDIIARPIIEPGISSTVVAVPCSTRPMTNAGRRLLRIIRDEAWRIRSADKINDLPLDTPHSY</sequence>
<keyword evidence="8" id="KW-1185">Reference proteome</keyword>
<dbReference type="InterPro" id="IPR005119">
    <property type="entry name" value="LysR_subst-bd"/>
</dbReference>
<dbReference type="GO" id="GO:0003677">
    <property type="term" value="F:DNA binding"/>
    <property type="evidence" value="ECO:0007669"/>
    <property type="project" value="UniProtKB-KW"/>
</dbReference>
<dbReference type="PANTHER" id="PTHR30293">
    <property type="entry name" value="TRANSCRIPTIONAL REGULATORY PROTEIN NAC-RELATED"/>
    <property type="match status" value="1"/>
</dbReference>
<evidence type="ECO:0000256" key="5">
    <source>
        <dbReference type="ARBA" id="ARBA00023163"/>
    </source>
</evidence>
<dbReference type="PANTHER" id="PTHR30293:SF0">
    <property type="entry name" value="NITROGEN ASSIMILATION REGULATORY PROTEIN NAC"/>
    <property type="match status" value="1"/>
</dbReference>
<dbReference type="SUPFAM" id="SSF46785">
    <property type="entry name" value="Winged helix' DNA-binding domain"/>
    <property type="match status" value="1"/>
</dbReference>
<dbReference type="Proteomes" id="UP000295525">
    <property type="component" value="Unassembled WGS sequence"/>
</dbReference>
<dbReference type="EMBL" id="SMAJ01000004">
    <property type="protein sequence ID" value="TCT08883.1"/>
    <property type="molecule type" value="Genomic_DNA"/>
</dbReference>
<dbReference type="Pfam" id="PF00126">
    <property type="entry name" value="HTH_1"/>
    <property type="match status" value="1"/>
</dbReference>
<proteinExistence type="inferred from homology"/>
<accession>A0A4R3M8H5</accession>
<evidence type="ECO:0000256" key="2">
    <source>
        <dbReference type="ARBA" id="ARBA00023015"/>
    </source>
</evidence>
<dbReference type="InterPro" id="IPR000847">
    <property type="entry name" value="LysR_HTH_N"/>
</dbReference>
<dbReference type="SUPFAM" id="SSF53850">
    <property type="entry name" value="Periplasmic binding protein-like II"/>
    <property type="match status" value="1"/>
</dbReference>
<dbReference type="Gene3D" id="1.10.10.10">
    <property type="entry name" value="Winged helix-like DNA-binding domain superfamily/Winged helix DNA-binding domain"/>
    <property type="match status" value="1"/>
</dbReference>
<evidence type="ECO:0000259" key="6">
    <source>
        <dbReference type="PROSITE" id="PS50931"/>
    </source>
</evidence>
<gene>
    <name evidence="7" type="ORF">EDC26_10441</name>
</gene>
<dbReference type="InterPro" id="IPR036388">
    <property type="entry name" value="WH-like_DNA-bd_sf"/>
</dbReference>
<dbReference type="Gene3D" id="3.40.190.290">
    <property type="match status" value="1"/>
</dbReference>
<dbReference type="PRINTS" id="PR00039">
    <property type="entry name" value="HTHLYSR"/>
</dbReference>
<feature type="domain" description="HTH lysR-type" evidence="6">
    <location>
        <begin position="13"/>
        <end position="70"/>
    </location>
</feature>